<dbReference type="Pfam" id="PF01105">
    <property type="entry name" value="EMP24_GP25L"/>
    <property type="match status" value="1"/>
</dbReference>
<dbReference type="GO" id="GO:0016020">
    <property type="term" value="C:membrane"/>
    <property type="evidence" value="ECO:0007669"/>
    <property type="project" value="UniProtKB-SubCell"/>
</dbReference>
<evidence type="ECO:0000313" key="11">
    <source>
        <dbReference type="Proteomes" id="UP001206925"/>
    </source>
</evidence>
<keyword evidence="4" id="KW-0732">Signal</keyword>
<evidence type="ECO:0000256" key="7">
    <source>
        <dbReference type="ARBA" id="ARBA00037847"/>
    </source>
</evidence>
<keyword evidence="5" id="KW-1133">Transmembrane helix</keyword>
<comment type="similarity">
    <text evidence="2 8">Belongs to the EMP24/GP25L family.</text>
</comment>
<comment type="subcellular location">
    <subcellularLocation>
        <location evidence="7">Endomembrane system</location>
        <topology evidence="7">Single-pass membrane protein</topology>
    </subcellularLocation>
    <subcellularLocation>
        <location evidence="1 8">Membrane</location>
        <topology evidence="1 8">Single-pass type I membrane protein</topology>
    </subcellularLocation>
</comment>
<evidence type="ECO:0000256" key="1">
    <source>
        <dbReference type="ARBA" id="ARBA00004479"/>
    </source>
</evidence>
<evidence type="ECO:0000313" key="10">
    <source>
        <dbReference type="EMBL" id="KAI7744098.1"/>
    </source>
</evidence>
<feature type="domain" description="GOLD" evidence="9">
    <location>
        <begin position="65"/>
        <end position="152"/>
    </location>
</feature>
<evidence type="ECO:0000256" key="5">
    <source>
        <dbReference type="ARBA" id="ARBA00022989"/>
    </source>
</evidence>
<dbReference type="InterPro" id="IPR009038">
    <property type="entry name" value="GOLD_dom"/>
</dbReference>
<dbReference type="Proteomes" id="UP001206925">
    <property type="component" value="Unassembled WGS sequence"/>
</dbReference>
<dbReference type="AlphaFoldDB" id="A0AAD5CLM5"/>
<dbReference type="EMBL" id="JAMZMK010007584">
    <property type="protein sequence ID" value="KAI7744098.1"/>
    <property type="molecule type" value="Genomic_DNA"/>
</dbReference>
<evidence type="ECO:0000259" key="9">
    <source>
        <dbReference type="PROSITE" id="PS50866"/>
    </source>
</evidence>
<protein>
    <recommendedName>
        <fullName evidence="9">GOLD domain-containing protein</fullName>
    </recommendedName>
</protein>
<keyword evidence="6" id="KW-0472">Membrane</keyword>
<dbReference type="GO" id="GO:0012505">
    <property type="term" value="C:endomembrane system"/>
    <property type="evidence" value="ECO:0007669"/>
    <property type="project" value="UniProtKB-SubCell"/>
</dbReference>
<comment type="caution">
    <text evidence="10">The sequence shown here is derived from an EMBL/GenBank/DDBJ whole genome shotgun (WGS) entry which is preliminary data.</text>
</comment>
<keyword evidence="11" id="KW-1185">Reference proteome</keyword>
<evidence type="ECO:0000256" key="3">
    <source>
        <dbReference type="ARBA" id="ARBA00022692"/>
    </source>
</evidence>
<sequence length="244" mass="28461">MDNTTVKVWNWIREPASCNRSGVSRAAASYSANCVVFSISQQRLLDMDWRYDMFFFGIRFVIDREECLSHNVEYEGDTVHVSFVVIKSETMWHSTDDGVDLLITGPGNEHVHALHDRTSEKYEFMAREKGVYHFCFKNKSPYHETIDFDVQVAHFAYHDQHAQDEHFHPLFEQISKLEEALYNIQFEQHWLEAETDRQAVVNEGMSKRAVHKAIIESIALVGVSILQVYLLQRLFERKLGTSRV</sequence>
<keyword evidence="3 8" id="KW-0812">Transmembrane</keyword>
<dbReference type="SMART" id="SM01190">
    <property type="entry name" value="EMP24_GP25L"/>
    <property type="match status" value="1"/>
</dbReference>
<evidence type="ECO:0000256" key="2">
    <source>
        <dbReference type="ARBA" id="ARBA00007104"/>
    </source>
</evidence>
<dbReference type="PANTHER" id="PTHR22811">
    <property type="entry name" value="TRANSMEMBRANE EMP24 DOMAIN-CONTAINING PROTEIN"/>
    <property type="match status" value="1"/>
</dbReference>
<evidence type="ECO:0000256" key="8">
    <source>
        <dbReference type="RuleBase" id="RU003827"/>
    </source>
</evidence>
<reference evidence="10" key="1">
    <citation type="submission" date="2022-06" db="EMBL/GenBank/DDBJ databases">
        <title>Uncovering the hologenomic basis of an extraordinary plant invasion.</title>
        <authorList>
            <person name="Bieker V.C."/>
            <person name="Martin M.D."/>
            <person name="Gilbert T."/>
            <person name="Hodgins K."/>
            <person name="Battlay P."/>
            <person name="Petersen B."/>
            <person name="Wilson J."/>
        </authorList>
    </citation>
    <scope>NUCLEOTIDE SEQUENCE</scope>
    <source>
        <strain evidence="10">AA19_3_7</strain>
        <tissue evidence="10">Leaf</tissue>
    </source>
</reference>
<name>A0AAD5CLM5_AMBAR</name>
<gene>
    <name evidence="10" type="ORF">M8C21_030348</name>
</gene>
<evidence type="ECO:0000256" key="6">
    <source>
        <dbReference type="ARBA" id="ARBA00023136"/>
    </source>
</evidence>
<proteinExistence type="inferred from homology"/>
<organism evidence="10 11">
    <name type="scientific">Ambrosia artemisiifolia</name>
    <name type="common">Common ragweed</name>
    <dbReference type="NCBI Taxonomy" id="4212"/>
    <lineage>
        <taxon>Eukaryota</taxon>
        <taxon>Viridiplantae</taxon>
        <taxon>Streptophyta</taxon>
        <taxon>Embryophyta</taxon>
        <taxon>Tracheophyta</taxon>
        <taxon>Spermatophyta</taxon>
        <taxon>Magnoliopsida</taxon>
        <taxon>eudicotyledons</taxon>
        <taxon>Gunneridae</taxon>
        <taxon>Pentapetalae</taxon>
        <taxon>asterids</taxon>
        <taxon>campanulids</taxon>
        <taxon>Asterales</taxon>
        <taxon>Asteraceae</taxon>
        <taxon>Asteroideae</taxon>
        <taxon>Heliantheae alliance</taxon>
        <taxon>Heliantheae</taxon>
        <taxon>Ambrosia</taxon>
    </lineage>
</organism>
<dbReference type="PROSITE" id="PS50866">
    <property type="entry name" value="GOLD"/>
    <property type="match status" value="1"/>
</dbReference>
<dbReference type="SUPFAM" id="SSF101576">
    <property type="entry name" value="Supernatant protein factor (SPF), C-terminal domain"/>
    <property type="match status" value="1"/>
</dbReference>
<accession>A0AAD5CLM5</accession>
<dbReference type="InterPro" id="IPR015720">
    <property type="entry name" value="Emp24-like"/>
</dbReference>
<dbReference type="InterPro" id="IPR036598">
    <property type="entry name" value="GOLD_dom_sf"/>
</dbReference>
<evidence type="ECO:0000256" key="4">
    <source>
        <dbReference type="ARBA" id="ARBA00022729"/>
    </source>
</evidence>